<protein>
    <submittedName>
        <fullName evidence="3">Uncharacterized protein</fullName>
    </submittedName>
</protein>
<evidence type="ECO:0000313" key="3">
    <source>
        <dbReference type="EMBL" id="SHF67938.1"/>
    </source>
</evidence>
<dbReference type="AlphaFoldDB" id="A0A1M5DLP2"/>
<keyword evidence="2" id="KW-0732">Signal</keyword>
<proteinExistence type="predicted"/>
<dbReference type="EMBL" id="FQUJ01000018">
    <property type="protein sequence ID" value="SHF67938.1"/>
    <property type="molecule type" value="Genomic_DNA"/>
</dbReference>
<sequence>MNLVKKSVVLIVTVASLSSASMVLASFDYENTTGQSAQLNKVMQNLPSQEKFDRGEWRNQKIDEEKKQNALKMFREHNMQGQSGGMSETKPYINLNKEQANGSSDRGGAAHSPLHEQPAVGNRLDK</sequence>
<evidence type="ECO:0000256" key="1">
    <source>
        <dbReference type="SAM" id="MobiDB-lite"/>
    </source>
</evidence>
<evidence type="ECO:0000313" key="4">
    <source>
        <dbReference type="Proteomes" id="UP000184346"/>
    </source>
</evidence>
<evidence type="ECO:0000256" key="2">
    <source>
        <dbReference type="SAM" id="SignalP"/>
    </source>
</evidence>
<keyword evidence="4" id="KW-1185">Reference proteome</keyword>
<gene>
    <name evidence="3" type="ORF">SAMN02745148_03271</name>
</gene>
<accession>A0A1M5DLP2</accession>
<dbReference type="RefSeq" id="WP_072824803.1">
    <property type="nucleotide sequence ID" value="NZ_FQUJ01000018.1"/>
</dbReference>
<reference evidence="3 4" key="1">
    <citation type="submission" date="2016-11" db="EMBL/GenBank/DDBJ databases">
        <authorList>
            <person name="Jaros S."/>
            <person name="Januszkiewicz K."/>
            <person name="Wedrychowicz H."/>
        </authorList>
    </citation>
    <scope>NUCLEOTIDE SEQUENCE [LARGE SCALE GENOMIC DNA]</scope>
    <source>
        <strain evidence="3 4">DSM 19980</strain>
    </source>
</reference>
<feature type="chain" id="PRO_5012883620" evidence="2">
    <location>
        <begin position="26"/>
        <end position="126"/>
    </location>
</feature>
<name>A0A1M5DLP2_9GAMM</name>
<feature type="signal peptide" evidence="2">
    <location>
        <begin position="1"/>
        <end position="25"/>
    </location>
</feature>
<organism evidence="3 4">
    <name type="scientific">Modicisalibacter ilicicola DSM 19980</name>
    <dbReference type="NCBI Taxonomy" id="1121942"/>
    <lineage>
        <taxon>Bacteria</taxon>
        <taxon>Pseudomonadati</taxon>
        <taxon>Pseudomonadota</taxon>
        <taxon>Gammaproteobacteria</taxon>
        <taxon>Oceanospirillales</taxon>
        <taxon>Halomonadaceae</taxon>
        <taxon>Modicisalibacter</taxon>
    </lineage>
</organism>
<feature type="region of interest" description="Disordered" evidence="1">
    <location>
        <begin position="78"/>
        <end position="126"/>
    </location>
</feature>
<dbReference type="Proteomes" id="UP000184346">
    <property type="component" value="Unassembled WGS sequence"/>
</dbReference>